<dbReference type="STRING" id="375175.AYR53_05915"/>
<reference evidence="6 7" key="1">
    <citation type="submission" date="2016-03" db="EMBL/GenBank/DDBJ databases">
        <title>Pediococcus and Lactobacillus from brewery environment - whole genome sequencing and assembly.</title>
        <authorList>
            <person name="Behr J."/>
            <person name="Geissler A.J."/>
            <person name="Vogel R.F."/>
        </authorList>
    </citation>
    <scope>NUCLEOTIDE SEQUENCE [LARGE SCALE GENOMIC DNA]</scope>
    <source>
        <strain evidence="6 7">TMW 1.1989</strain>
    </source>
</reference>
<accession>A0A192H295</accession>
<proteinExistence type="predicted"/>
<dbReference type="KEGG" id="lbt:AYR52_08070"/>
<dbReference type="InterPro" id="IPR036388">
    <property type="entry name" value="WH-like_DNA-bd_sf"/>
</dbReference>
<protein>
    <submittedName>
        <fullName evidence="6">DNA-binding response regulator</fullName>
    </submittedName>
</protein>
<keyword evidence="1" id="KW-0597">Phosphoprotein</keyword>
<dbReference type="GO" id="GO:0005829">
    <property type="term" value="C:cytosol"/>
    <property type="evidence" value="ECO:0007669"/>
    <property type="project" value="TreeGrafter"/>
</dbReference>
<dbReference type="GO" id="GO:0000976">
    <property type="term" value="F:transcription cis-regulatory region binding"/>
    <property type="evidence" value="ECO:0007669"/>
    <property type="project" value="TreeGrafter"/>
</dbReference>
<evidence type="ECO:0000256" key="2">
    <source>
        <dbReference type="ARBA" id="ARBA00023012"/>
    </source>
</evidence>
<dbReference type="InterPro" id="IPR039420">
    <property type="entry name" value="WalR-like"/>
</dbReference>
<keyword evidence="7" id="KW-1185">Reference proteome</keyword>
<dbReference type="InterPro" id="IPR001789">
    <property type="entry name" value="Sig_transdc_resp-reg_receiver"/>
</dbReference>
<dbReference type="Gene3D" id="1.10.10.10">
    <property type="entry name" value="Winged helix-like DNA-binding domain superfamily/Winged helix DNA-binding domain"/>
    <property type="match status" value="1"/>
</dbReference>
<keyword evidence="5" id="KW-0804">Transcription</keyword>
<evidence type="ECO:0000256" key="4">
    <source>
        <dbReference type="ARBA" id="ARBA00023125"/>
    </source>
</evidence>
<dbReference type="GO" id="GO:0032993">
    <property type="term" value="C:protein-DNA complex"/>
    <property type="evidence" value="ECO:0007669"/>
    <property type="project" value="TreeGrafter"/>
</dbReference>
<dbReference type="InterPro" id="IPR011006">
    <property type="entry name" value="CheY-like_superfamily"/>
</dbReference>
<evidence type="ECO:0000313" key="6">
    <source>
        <dbReference type="EMBL" id="ANK62357.1"/>
    </source>
</evidence>
<dbReference type="InterPro" id="IPR001867">
    <property type="entry name" value="OmpR/PhoB-type_DNA-bd"/>
</dbReference>
<dbReference type="PROSITE" id="PS50110">
    <property type="entry name" value="RESPONSE_REGULATORY"/>
    <property type="match status" value="1"/>
</dbReference>
<dbReference type="PANTHER" id="PTHR48111:SF2">
    <property type="entry name" value="RESPONSE REGULATOR SAER"/>
    <property type="match status" value="1"/>
</dbReference>
<sequence length="222" mass="25159">MKTILIVEDNNEMQELLKKVLQAHYQLVSAYSGTEGLLLFNANSIDLVLLDRMLPGKSGDEVLGELRQQTKIPVIILTALDTRPDIAKLLLAGANDYITKPFDIEELQARISVQLRDHVTKSTVASVQYKAITLLPATFSITNGAQTQLLKKKEFDILKTLFTHPKQIFTKKQLYRAVWQAEYYDDDNTMNVHLSNLRKVLQTMDPNNNYIQTVWGIGVKLA</sequence>
<dbReference type="SMART" id="SM00448">
    <property type="entry name" value="REC"/>
    <property type="match status" value="1"/>
</dbReference>
<evidence type="ECO:0000256" key="3">
    <source>
        <dbReference type="ARBA" id="ARBA00023015"/>
    </source>
</evidence>
<dbReference type="Proteomes" id="UP000078582">
    <property type="component" value="Chromosome"/>
</dbReference>
<dbReference type="Pfam" id="PF00486">
    <property type="entry name" value="Trans_reg_C"/>
    <property type="match status" value="1"/>
</dbReference>
<dbReference type="RefSeq" id="WP_068225523.1">
    <property type="nucleotide sequence ID" value="NZ_CP014623.1"/>
</dbReference>
<dbReference type="OrthoDB" id="1655504at2"/>
<evidence type="ECO:0000256" key="1">
    <source>
        <dbReference type="ARBA" id="ARBA00022553"/>
    </source>
</evidence>
<keyword evidence="3" id="KW-0805">Transcription regulation</keyword>
<dbReference type="CDD" id="cd17574">
    <property type="entry name" value="REC_OmpR"/>
    <property type="match status" value="1"/>
</dbReference>
<name>A0A192H295_9LACO</name>
<evidence type="ECO:0000256" key="5">
    <source>
        <dbReference type="ARBA" id="ARBA00023163"/>
    </source>
</evidence>
<dbReference type="SUPFAM" id="SSF52172">
    <property type="entry name" value="CheY-like"/>
    <property type="match status" value="1"/>
</dbReference>
<dbReference type="GeneID" id="42981785"/>
<dbReference type="Pfam" id="PF00072">
    <property type="entry name" value="Response_reg"/>
    <property type="match status" value="1"/>
</dbReference>
<evidence type="ECO:0000313" key="7">
    <source>
        <dbReference type="Proteomes" id="UP000078582"/>
    </source>
</evidence>
<keyword evidence="4 6" id="KW-0238">DNA-binding</keyword>
<keyword evidence="2" id="KW-0902">Two-component regulatory system</keyword>
<dbReference type="CDD" id="cd00383">
    <property type="entry name" value="trans_reg_C"/>
    <property type="match status" value="1"/>
</dbReference>
<dbReference type="EMBL" id="CP014873">
    <property type="protein sequence ID" value="ANK62357.1"/>
    <property type="molecule type" value="Genomic_DNA"/>
</dbReference>
<gene>
    <name evidence="6" type="ORF">AYR53_05915</name>
</gene>
<dbReference type="SMART" id="SM00862">
    <property type="entry name" value="Trans_reg_C"/>
    <property type="match status" value="1"/>
</dbReference>
<dbReference type="AlphaFoldDB" id="A0A192H295"/>
<dbReference type="PANTHER" id="PTHR48111">
    <property type="entry name" value="REGULATOR OF RPOS"/>
    <property type="match status" value="1"/>
</dbReference>
<dbReference type="GO" id="GO:0000156">
    <property type="term" value="F:phosphorelay response regulator activity"/>
    <property type="evidence" value="ECO:0007669"/>
    <property type="project" value="TreeGrafter"/>
</dbReference>
<dbReference type="Gene3D" id="3.40.50.2300">
    <property type="match status" value="1"/>
</dbReference>
<dbReference type="PROSITE" id="PS51755">
    <property type="entry name" value="OMPR_PHOB"/>
    <property type="match status" value="1"/>
</dbReference>
<dbReference type="GO" id="GO:0006355">
    <property type="term" value="P:regulation of DNA-templated transcription"/>
    <property type="evidence" value="ECO:0007669"/>
    <property type="project" value="InterPro"/>
</dbReference>
<organism evidence="6 7">
    <name type="scientific">Loigolactobacillus backii</name>
    <dbReference type="NCBI Taxonomy" id="375175"/>
    <lineage>
        <taxon>Bacteria</taxon>
        <taxon>Bacillati</taxon>
        <taxon>Bacillota</taxon>
        <taxon>Bacilli</taxon>
        <taxon>Lactobacillales</taxon>
        <taxon>Lactobacillaceae</taxon>
        <taxon>Loigolactobacillus</taxon>
    </lineage>
</organism>